<keyword evidence="9" id="KW-1185">Reference proteome</keyword>
<dbReference type="InterPro" id="IPR023267">
    <property type="entry name" value="RCMT"/>
</dbReference>
<feature type="region of interest" description="Disordered" evidence="6">
    <location>
        <begin position="270"/>
        <end position="297"/>
    </location>
</feature>
<dbReference type="PATRIC" id="fig|1121439.3.peg.1743"/>
<dbReference type="PROSITE" id="PS51686">
    <property type="entry name" value="SAM_MT_RSMB_NOP"/>
    <property type="match status" value="1"/>
</dbReference>
<comment type="caution">
    <text evidence="8">The sequence shown here is derived from an EMBL/GenBank/DDBJ whole genome shotgun (WGS) entry which is preliminary data.</text>
</comment>
<dbReference type="AlphaFoldDB" id="S7T767"/>
<dbReference type="InterPro" id="IPR001678">
    <property type="entry name" value="MeTrfase_RsmB-F_NOP2_dom"/>
</dbReference>
<comment type="similarity">
    <text evidence="5">Belongs to the class I-like SAM-binding methyltransferase superfamily. RsmB/NOP family.</text>
</comment>
<accession>S7T767</accession>
<dbReference type="eggNOG" id="COG0144">
    <property type="taxonomic scope" value="Bacteria"/>
</dbReference>
<dbReference type="GO" id="GO:0008173">
    <property type="term" value="F:RNA methyltransferase activity"/>
    <property type="evidence" value="ECO:0007669"/>
    <property type="project" value="InterPro"/>
</dbReference>
<keyword evidence="2 5" id="KW-0808">Transferase</keyword>
<dbReference type="GO" id="GO:0003723">
    <property type="term" value="F:RNA binding"/>
    <property type="evidence" value="ECO:0007669"/>
    <property type="project" value="UniProtKB-UniRule"/>
</dbReference>
<dbReference type="STRING" id="1121439.dsat_0393"/>
<evidence type="ECO:0000256" key="2">
    <source>
        <dbReference type="ARBA" id="ARBA00022679"/>
    </source>
</evidence>
<organism evidence="8 9">
    <name type="scientific">Alkalidesulfovibrio alkalitolerans DSM 16529</name>
    <dbReference type="NCBI Taxonomy" id="1121439"/>
    <lineage>
        <taxon>Bacteria</taxon>
        <taxon>Pseudomonadati</taxon>
        <taxon>Thermodesulfobacteriota</taxon>
        <taxon>Desulfovibrionia</taxon>
        <taxon>Desulfovibrionales</taxon>
        <taxon>Desulfovibrionaceae</taxon>
        <taxon>Alkalidesulfovibrio</taxon>
    </lineage>
</organism>
<dbReference type="InterPro" id="IPR049560">
    <property type="entry name" value="MeTrfase_RsmB-F_NOP2_cat"/>
</dbReference>
<evidence type="ECO:0000256" key="5">
    <source>
        <dbReference type="PROSITE-ProRule" id="PRU01023"/>
    </source>
</evidence>
<dbReference type="Proteomes" id="UP000014975">
    <property type="component" value="Unassembled WGS sequence"/>
</dbReference>
<feature type="active site" description="Nucleophile" evidence="5">
    <location>
        <position position="208"/>
    </location>
</feature>
<dbReference type="SUPFAM" id="SSF53335">
    <property type="entry name" value="S-adenosyl-L-methionine-dependent methyltransferases"/>
    <property type="match status" value="1"/>
</dbReference>
<feature type="binding site" evidence="5">
    <location>
        <begin position="87"/>
        <end position="93"/>
    </location>
    <ligand>
        <name>S-adenosyl-L-methionine</name>
        <dbReference type="ChEBI" id="CHEBI:59789"/>
    </ligand>
</feature>
<keyword evidence="1 5" id="KW-0489">Methyltransferase</keyword>
<evidence type="ECO:0000256" key="6">
    <source>
        <dbReference type="SAM" id="MobiDB-lite"/>
    </source>
</evidence>
<feature type="binding site" evidence="5">
    <location>
        <position position="111"/>
    </location>
    <ligand>
        <name>S-adenosyl-L-methionine</name>
        <dbReference type="ChEBI" id="CHEBI:59789"/>
    </ligand>
</feature>
<dbReference type="PANTHER" id="PTHR22807">
    <property type="entry name" value="NOP2 YEAST -RELATED NOL1/NOP2/FMU SUN DOMAIN-CONTAINING"/>
    <property type="match status" value="1"/>
</dbReference>
<feature type="domain" description="SAM-dependent MTase RsmB/NOP-type" evidence="7">
    <location>
        <begin position="1"/>
        <end position="272"/>
    </location>
</feature>
<dbReference type="PANTHER" id="PTHR22807:SF30">
    <property type="entry name" value="28S RRNA (CYTOSINE(4447)-C(5))-METHYLTRANSFERASE-RELATED"/>
    <property type="match status" value="1"/>
</dbReference>
<keyword evidence="4 5" id="KW-0694">RNA-binding</keyword>
<feature type="binding site" evidence="5">
    <location>
        <position position="155"/>
    </location>
    <ligand>
        <name>S-adenosyl-L-methionine</name>
        <dbReference type="ChEBI" id="CHEBI:59789"/>
    </ligand>
</feature>
<evidence type="ECO:0000313" key="8">
    <source>
        <dbReference type="EMBL" id="EPR32952.1"/>
    </source>
</evidence>
<dbReference type="EMBL" id="ATHI01000026">
    <property type="protein sequence ID" value="EPR32952.1"/>
    <property type="molecule type" value="Genomic_DNA"/>
</dbReference>
<keyword evidence="3 5" id="KW-0949">S-adenosyl-L-methionine</keyword>
<reference evidence="8 9" key="1">
    <citation type="journal article" date="2013" name="Genome Announc.">
        <title>Draft genome sequences for three mercury-methylating, sulfate-reducing bacteria.</title>
        <authorList>
            <person name="Brown S.D."/>
            <person name="Hurt R.A.Jr."/>
            <person name="Gilmour C.C."/>
            <person name="Elias D.A."/>
        </authorList>
    </citation>
    <scope>NUCLEOTIDE SEQUENCE [LARGE SCALE GENOMIC DNA]</scope>
    <source>
        <strain evidence="8 9">DSM 16529</strain>
    </source>
</reference>
<evidence type="ECO:0000259" key="7">
    <source>
        <dbReference type="PROSITE" id="PS51686"/>
    </source>
</evidence>
<protein>
    <submittedName>
        <fullName evidence="8">Fmu (Sun) domain protein</fullName>
    </submittedName>
</protein>
<gene>
    <name evidence="8" type="ORF">dsat_0393</name>
</gene>
<comment type="caution">
    <text evidence="5">Lacks conserved residue(s) required for the propagation of feature annotation.</text>
</comment>
<evidence type="ECO:0000256" key="1">
    <source>
        <dbReference type="ARBA" id="ARBA00022603"/>
    </source>
</evidence>
<evidence type="ECO:0000256" key="3">
    <source>
        <dbReference type="ARBA" id="ARBA00022691"/>
    </source>
</evidence>
<dbReference type="InterPro" id="IPR029063">
    <property type="entry name" value="SAM-dependent_MTases_sf"/>
</dbReference>
<evidence type="ECO:0000313" key="9">
    <source>
        <dbReference type="Proteomes" id="UP000014975"/>
    </source>
</evidence>
<name>S7T767_9BACT</name>
<proteinExistence type="inferred from homology"/>
<dbReference type="Pfam" id="PF01189">
    <property type="entry name" value="Methyltr_RsmB-F"/>
    <property type="match status" value="1"/>
</dbReference>
<dbReference type="RefSeq" id="WP_020887087.1">
    <property type="nucleotide sequence ID" value="NZ_ATHI01000026.1"/>
</dbReference>
<dbReference type="GO" id="GO:0001510">
    <property type="term" value="P:RNA methylation"/>
    <property type="evidence" value="ECO:0007669"/>
    <property type="project" value="InterPro"/>
</dbReference>
<dbReference type="PRINTS" id="PR02008">
    <property type="entry name" value="RCMTFAMILY"/>
</dbReference>
<sequence length="416" mass="44565">MSRANRSFRLVCEPGEAAAVEAWLAAQGFAFEAEPFHPLCRVCTLEPFALGDSQAARFGYIYIQDRSSMLPPLALAPAQGSCVLDMCAAPGSKTGFLAQLTGRAGFVLGNEPGHGRLPTLRQNLRRMNLVQAATCSYPGESLPLRDESWDFIQLDPPCSGWGTEAKNPEVRAIWTPEKTGPLVSLQRKLLARAASLLAPGGRALYSTCTTNVEENEAQTLFAMDELGLDLSPLAPPPGFALDAPMLGLSGVVRTDMTAGEGQGFYLALLQKPGSDEPHPDKGAQAAPSLPGRRLDPARLDCPNDPAPAFERLPPGEIWDFAGAAFFLPRAALGLPPGFRWQGFPLGKIVKNRFRPDPRCRALLPPWREGAGLNLTDPAGLSALLSGQSIAAPPGAGLYFHGLPLGWLTRKGKRAIW</sequence>
<evidence type="ECO:0000256" key="4">
    <source>
        <dbReference type="ARBA" id="ARBA00022884"/>
    </source>
</evidence>
<dbReference type="Gene3D" id="3.40.50.150">
    <property type="entry name" value="Vaccinia Virus protein VP39"/>
    <property type="match status" value="1"/>
</dbReference>